<accession>A0AAW1RVF7</accession>
<proteinExistence type="predicted"/>
<reference evidence="2 3" key="1">
    <citation type="journal article" date="2024" name="Nat. Commun.">
        <title>Phylogenomics reveals the evolutionary origins of lichenization in chlorophyte algae.</title>
        <authorList>
            <person name="Puginier C."/>
            <person name="Libourel C."/>
            <person name="Otte J."/>
            <person name="Skaloud P."/>
            <person name="Haon M."/>
            <person name="Grisel S."/>
            <person name="Petersen M."/>
            <person name="Berrin J.G."/>
            <person name="Delaux P.M."/>
            <person name="Dal Grande F."/>
            <person name="Keller J."/>
        </authorList>
    </citation>
    <scope>NUCLEOTIDE SEQUENCE [LARGE SCALE GENOMIC DNA]</scope>
    <source>
        <strain evidence="2 3">SAG 2145</strain>
    </source>
</reference>
<evidence type="ECO:0000313" key="2">
    <source>
        <dbReference type="EMBL" id="KAK9837709.1"/>
    </source>
</evidence>
<evidence type="ECO:0000313" key="3">
    <source>
        <dbReference type="Proteomes" id="UP001438707"/>
    </source>
</evidence>
<protein>
    <submittedName>
        <fullName evidence="2">Uncharacterized protein</fullName>
    </submittedName>
</protein>
<name>A0AAW1RVF7_9CHLO</name>
<comment type="caution">
    <text evidence="2">The sequence shown here is derived from an EMBL/GenBank/DDBJ whole genome shotgun (WGS) entry which is preliminary data.</text>
</comment>
<keyword evidence="3" id="KW-1185">Reference proteome</keyword>
<dbReference type="AlphaFoldDB" id="A0AAW1RVF7"/>
<feature type="compositionally biased region" description="Low complexity" evidence="1">
    <location>
        <begin position="47"/>
        <end position="67"/>
    </location>
</feature>
<feature type="compositionally biased region" description="Polar residues" evidence="1">
    <location>
        <begin position="68"/>
        <end position="98"/>
    </location>
</feature>
<dbReference type="EMBL" id="JALJOS010000006">
    <property type="protein sequence ID" value="KAK9837709.1"/>
    <property type="molecule type" value="Genomic_DNA"/>
</dbReference>
<gene>
    <name evidence="2" type="ORF">WJX74_003547</name>
</gene>
<organism evidence="2 3">
    <name type="scientific">Apatococcus lobatus</name>
    <dbReference type="NCBI Taxonomy" id="904363"/>
    <lineage>
        <taxon>Eukaryota</taxon>
        <taxon>Viridiplantae</taxon>
        <taxon>Chlorophyta</taxon>
        <taxon>core chlorophytes</taxon>
        <taxon>Trebouxiophyceae</taxon>
        <taxon>Chlorellales</taxon>
        <taxon>Chlorellaceae</taxon>
        <taxon>Apatococcus</taxon>
    </lineage>
</organism>
<sequence>MPFWQSASPESSLPSFRTVVLWTLERLQKLPLLESHDTADARRHPSAESSLGGSASLTSSSRDSGTTNSEACSISSSCPTSVLSQPVSATPQPLSDTTNPACTRILKHAEPGSPAKDFYLASKEFWRQATTLRQLLDCLDARAWALLEWKLPELRALADKAGVGPGTPADDVHIQDGSLRLLMQEREFLYAVAAKAVFLHDQLEDLALDLCRSGRYAFKDGKPYTNNILYATTTLLTLSPAWQPSKWRRALSMPPPAAYPTQLAASLPEFYKSAPAIISCKKTC</sequence>
<feature type="region of interest" description="Disordered" evidence="1">
    <location>
        <begin position="38"/>
        <end position="98"/>
    </location>
</feature>
<evidence type="ECO:0000256" key="1">
    <source>
        <dbReference type="SAM" id="MobiDB-lite"/>
    </source>
</evidence>
<dbReference type="Proteomes" id="UP001438707">
    <property type="component" value="Unassembled WGS sequence"/>
</dbReference>